<sequence>MSTTDTPTCGQCARDRTDADIDYSPMQAVMGQPCGWYSGDDGELCGHCMDEILARQR</sequence>
<name>A0AAE4QZC8_9ACTN</name>
<dbReference type="AlphaFoldDB" id="A0AAE4QZC8"/>
<organism evidence="1 2">
    <name type="scientific">Dietzia maris</name>
    <dbReference type="NCBI Taxonomy" id="37915"/>
    <lineage>
        <taxon>Bacteria</taxon>
        <taxon>Bacillati</taxon>
        <taxon>Actinomycetota</taxon>
        <taxon>Actinomycetes</taxon>
        <taxon>Mycobacteriales</taxon>
        <taxon>Dietziaceae</taxon>
        <taxon>Dietzia</taxon>
    </lineage>
</organism>
<dbReference type="Proteomes" id="UP001185873">
    <property type="component" value="Unassembled WGS sequence"/>
</dbReference>
<evidence type="ECO:0000313" key="1">
    <source>
        <dbReference type="EMBL" id="MDV6299973.1"/>
    </source>
</evidence>
<dbReference type="RefSeq" id="WP_317470632.1">
    <property type="nucleotide sequence ID" value="NZ_JAWLKJ010000003.1"/>
</dbReference>
<reference evidence="1" key="1">
    <citation type="submission" date="2023-10" db="EMBL/GenBank/DDBJ databases">
        <title>Development of a sustainable strategy for remediation of hydrocarbon-contaminated territories based on the waste exchange concept.</title>
        <authorList>
            <person name="Krivoruchko A."/>
        </authorList>
    </citation>
    <scope>NUCLEOTIDE SEQUENCE</scope>
    <source>
        <strain evidence="1">IEGM 1175</strain>
    </source>
</reference>
<accession>A0AAE4QZC8</accession>
<evidence type="ECO:0000313" key="2">
    <source>
        <dbReference type="Proteomes" id="UP001185873"/>
    </source>
</evidence>
<proteinExistence type="predicted"/>
<protein>
    <submittedName>
        <fullName evidence="1">Uncharacterized protein</fullName>
    </submittedName>
</protein>
<gene>
    <name evidence="1" type="ORF">R3P82_12720</name>
</gene>
<dbReference type="EMBL" id="JAWLKJ010000003">
    <property type="protein sequence ID" value="MDV6299973.1"/>
    <property type="molecule type" value="Genomic_DNA"/>
</dbReference>
<comment type="caution">
    <text evidence="1">The sequence shown here is derived from an EMBL/GenBank/DDBJ whole genome shotgun (WGS) entry which is preliminary data.</text>
</comment>